<dbReference type="Proteomes" id="UP000620104">
    <property type="component" value="Unassembled WGS sequence"/>
</dbReference>
<dbReference type="OrthoDB" id="411857at2759"/>
<evidence type="ECO:0000256" key="1">
    <source>
        <dbReference type="ARBA" id="ARBA00022737"/>
    </source>
</evidence>
<evidence type="ECO:0000256" key="2">
    <source>
        <dbReference type="PROSITE-ProRule" id="PRU00708"/>
    </source>
</evidence>
<keyword evidence="5" id="KW-1185">Reference proteome</keyword>
<proteinExistence type="predicted"/>
<feature type="repeat" description="PPR" evidence="2">
    <location>
        <begin position="1162"/>
        <end position="1196"/>
    </location>
</feature>
<feature type="repeat" description="PPR" evidence="2">
    <location>
        <begin position="1197"/>
        <end position="1227"/>
    </location>
</feature>
<dbReference type="PANTHER" id="PTHR47942:SF63">
    <property type="entry name" value="PENTATRICOPEPTIDE REPEAT-CONTAINING PROTEIN"/>
    <property type="match status" value="1"/>
</dbReference>
<keyword evidence="1" id="KW-0677">Repeat</keyword>
<evidence type="ECO:0000313" key="4">
    <source>
        <dbReference type="EMBL" id="GHJ86543.1"/>
    </source>
</evidence>
<dbReference type="Pfam" id="PF01535">
    <property type="entry name" value="PPR"/>
    <property type="match status" value="1"/>
</dbReference>
<name>A0A8H3YER5_9TREE</name>
<feature type="repeat" description="PPR" evidence="2">
    <location>
        <begin position="1382"/>
        <end position="1412"/>
    </location>
</feature>
<dbReference type="PANTHER" id="PTHR47942">
    <property type="entry name" value="TETRATRICOPEPTIDE REPEAT (TPR)-LIKE SUPERFAMILY PROTEIN-RELATED"/>
    <property type="match status" value="1"/>
</dbReference>
<dbReference type="NCBIfam" id="TIGR00756">
    <property type="entry name" value="PPR"/>
    <property type="match status" value="3"/>
</dbReference>
<protein>
    <recommendedName>
        <fullName evidence="6">Tetratricopeptide repeat protein</fullName>
    </recommendedName>
</protein>
<comment type="caution">
    <text evidence="4">The sequence shown here is derived from an EMBL/GenBank/DDBJ whole genome shotgun (WGS) entry which is preliminary data.</text>
</comment>
<dbReference type="InterPro" id="IPR051222">
    <property type="entry name" value="PPR/CCM1_RNA-binding"/>
</dbReference>
<evidence type="ECO:0000256" key="3">
    <source>
        <dbReference type="SAM" id="MobiDB-lite"/>
    </source>
</evidence>
<accession>A0A8H3YER5</accession>
<dbReference type="InterPro" id="IPR011990">
    <property type="entry name" value="TPR-like_helical_dom_sf"/>
</dbReference>
<gene>
    <name evidence="4" type="ORF">NliqN6_2945</name>
</gene>
<organism evidence="4 5">
    <name type="scientific">Naganishia liquefaciens</name>
    <dbReference type="NCBI Taxonomy" id="104408"/>
    <lineage>
        <taxon>Eukaryota</taxon>
        <taxon>Fungi</taxon>
        <taxon>Dikarya</taxon>
        <taxon>Basidiomycota</taxon>
        <taxon>Agaricomycotina</taxon>
        <taxon>Tremellomycetes</taxon>
        <taxon>Filobasidiales</taxon>
        <taxon>Filobasidiaceae</taxon>
        <taxon>Naganishia</taxon>
    </lineage>
</organism>
<reference evidence="4" key="1">
    <citation type="submission" date="2020-07" db="EMBL/GenBank/DDBJ databases">
        <title>Draft Genome Sequence of a Deep-Sea Yeast, Naganishia (Cryptococcus) liquefaciens strain N6.</title>
        <authorList>
            <person name="Han Y.W."/>
            <person name="Kajitani R."/>
            <person name="Morimoto H."/>
            <person name="Parhat M."/>
            <person name="Tsubouchi H."/>
            <person name="Bakenova O."/>
            <person name="Ogata M."/>
            <person name="Argunhan B."/>
            <person name="Aoki R."/>
            <person name="Kajiwara S."/>
            <person name="Itoh T."/>
            <person name="Iwasaki H."/>
        </authorList>
    </citation>
    <scope>NUCLEOTIDE SEQUENCE</scope>
    <source>
        <strain evidence="4">N6</strain>
    </source>
</reference>
<dbReference type="EMBL" id="BLZA01000018">
    <property type="protein sequence ID" value="GHJ86543.1"/>
    <property type="molecule type" value="Genomic_DNA"/>
</dbReference>
<evidence type="ECO:0000313" key="5">
    <source>
        <dbReference type="Proteomes" id="UP000620104"/>
    </source>
</evidence>
<dbReference type="PROSITE" id="PS51375">
    <property type="entry name" value="PPR"/>
    <property type="match status" value="3"/>
</dbReference>
<evidence type="ECO:0008006" key="6">
    <source>
        <dbReference type="Google" id="ProtNLM"/>
    </source>
</evidence>
<dbReference type="InterPro" id="IPR002885">
    <property type="entry name" value="PPR_rpt"/>
</dbReference>
<sequence length="1502" mass="165255">MLIKAATHLRPILRLGVIQNPSSIPTTSTLGPNAFTSNSTLSQLSSVSGSLATTPAQNALVNANPQHPGSSAGSNGSWNAGSSGSSSGGKFGEHGYSGYARAFVNGSSSSGSGGLVGQLQSYHDEGRLARRGKTAGKQDERIRVLKEGRPLMRVVDVDAQERRRITAFSSASTAKTTEQPRNLTIVDVPEAMAVQSLATLSAKRAQQQVLDREDTISIDGDEDVIAAPKTYRLQSARRGSFTAHVPSDRSLWTVGIRAGQGRKVIVPVTAAQPIRLITTSSVSRPARRNPGKSMDDSILVGKSSSTVRRNSTASAVRPSNVVSTELTEAEQAMRDELDGRDRQVAQRIIDALHRGDYNETMRLVAAYRSQDKAAADASTPPYYTARTYNAILSALQAFRQPGDPISTILMTYNEMLERDVLPTIATYGIVIQALLERDEEVDKAIKRVARKRRWLEWEKNVVKEENGRDGAISKRRLRQLEQDERELEQLANEKNYESAIKLFRAAIIYNRHRPFRVASYLSLLGAAARRGDVETAIQVWGHHEGVKNSQSKTPEESETRPTVRMFTLLIQAYANARELSGIQEVLQEFMEQERKGTILDGRGQQPIEEIMRYVQGLFTEVLHAYIAAGSPDVALKLLDEMTAVSQDDAAIPGSLPQVSSNVVARCVFALVTNSDFDRALQLTSEIDSKFANALDEEERKMARSQSLEYVINEAISKLNVDVLVKALDMLPPVIPESKFLEEEVSALAATVSRALHVLVNQERIPVDAVLRLLHAFDVPQVRAEMSSQTPITSILDACFQRGAPQDALVVLKYFADVDHFEYKDIARILRDHRSELISLTADFEDALTTTALLARYGCSPSRSDALELVTQYGNFPADTFKWTPERVSTMLTIFEGPADAVEAESLQGEAARDYDAVLERFVRDLGAAATAGLVIRSTDLGRLANIVSLRKGEEQARAVMLEIFGQDATAPLFTDPVSPNLASELGSDVLGAASEASTAPTSVAPTFQIDRRLSATVDAHWGPKPTSTPLACYTALKQGLEKGVVPEPSTVGRLLQSFARMGDEPKVRELYALAHEIVATSMPRQRQLASWVYVEDYMLIATCHLGHLEQAGMHRARIIEQGMAPSADAYATMISSTKDTTDDASVARELWEESQRFNVKPHLYLYNTIISKLSKARKAEAALDFFKNMKAEGLQPSSVTYGAVINACVRVGDVESATTLFQEMQSMPNFKPRVPPYNTMMQMHLQTQPSRELVLHYYNQMIQANVLPSAHTYKLLLDAYGTLEPIDLDAMQKVFDNLCKDRRVDVQGTHWASLIHAYGTVAAQPERAVEIFESIPTHPASQSNDIEPVCWEAILGVLASAKMTDRMEEYVTRMRQQRVRPTAYVNNMLIRGYASVGQLDKSRELFESMQDAVMGVAAPNNHPALLTSSGQSKPLTVAHTDIVFREPSTYEAMIRAELQAGNREAASALCDRLESRMYPVAVTSRIRSLIEDPNSPSAGLRS</sequence>
<feature type="compositionally biased region" description="Low complexity" evidence="3">
    <location>
        <begin position="69"/>
        <end position="85"/>
    </location>
</feature>
<feature type="region of interest" description="Disordered" evidence="3">
    <location>
        <begin position="60"/>
        <end position="89"/>
    </location>
</feature>
<dbReference type="Pfam" id="PF13041">
    <property type="entry name" value="PPR_2"/>
    <property type="match status" value="1"/>
</dbReference>
<dbReference type="Gene3D" id="1.25.40.10">
    <property type="entry name" value="Tetratricopeptide repeat domain"/>
    <property type="match status" value="3"/>
</dbReference>